<dbReference type="EMBL" id="CAWYQH010000108">
    <property type="protein sequence ID" value="CAK8689320.1"/>
    <property type="molecule type" value="Genomic_DNA"/>
</dbReference>
<comment type="similarity">
    <text evidence="4">Belongs to the caveolin family.</text>
</comment>
<dbReference type="InterPro" id="IPR001612">
    <property type="entry name" value="Caveolin"/>
</dbReference>
<keyword evidence="5" id="KW-1003">Cell membrane</keyword>
<dbReference type="PANTHER" id="PTHR10844:SF32">
    <property type="entry name" value="CAVEOLIN-3-LIKE"/>
    <property type="match status" value="1"/>
</dbReference>
<proteinExistence type="inferred from homology"/>
<comment type="caution">
    <text evidence="9">The sequence shown here is derived from an EMBL/GenBank/DDBJ whole genome shotgun (WGS) entry which is preliminary data.</text>
</comment>
<keyword evidence="8" id="KW-1133">Transmembrane helix</keyword>
<evidence type="ECO:0000256" key="1">
    <source>
        <dbReference type="ARBA" id="ARBA00004202"/>
    </source>
</evidence>
<evidence type="ECO:0000256" key="4">
    <source>
        <dbReference type="ARBA" id="ARBA00010988"/>
    </source>
</evidence>
<dbReference type="PANTHER" id="PTHR10844">
    <property type="entry name" value="CAVEOLIN"/>
    <property type="match status" value="1"/>
</dbReference>
<evidence type="ECO:0000313" key="10">
    <source>
        <dbReference type="Proteomes" id="UP001642483"/>
    </source>
</evidence>
<feature type="transmembrane region" description="Helical" evidence="8">
    <location>
        <begin position="295"/>
        <end position="314"/>
    </location>
</feature>
<gene>
    <name evidence="9" type="ORF">CVLEPA_LOCUS21339</name>
</gene>
<evidence type="ECO:0000256" key="8">
    <source>
        <dbReference type="SAM" id="Phobius"/>
    </source>
</evidence>
<evidence type="ECO:0000256" key="5">
    <source>
        <dbReference type="ARBA" id="ARBA00022475"/>
    </source>
</evidence>
<keyword evidence="6" id="KW-0333">Golgi apparatus</keyword>
<evidence type="ECO:0000256" key="7">
    <source>
        <dbReference type="ARBA" id="ARBA00023136"/>
    </source>
</evidence>
<comment type="subcellular location">
    <subcellularLocation>
        <location evidence="1">Cell membrane</location>
        <topology evidence="1">Peripheral membrane protein</topology>
    </subcellularLocation>
    <subcellularLocation>
        <location evidence="2">Golgi apparatus membrane</location>
        <topology evidence="2">Peripheral membrane protein</topology>
    </subcellularLocation>
    <subcellularLocation>
        <location evidence="3">Membrane</location>
        <location evidence="3">Caveola</location>
        <topology evidence="3">Peripheral membrane protein</topology>
    </subcellularLocation>
</comment>
<dbReference type="Pfam" id="PF01146">
    <property type="entry name" value="Caveolin"/>
    <property type="match status" value="1"/>
</dbReference>
<reference evidence="9 10" key="1">
    <citation type="submission" date="2024-02" db="EMBL/GenBank/DDBJ databases">
        <authorList>
            <person name="Daric V."/>
            <person name="Darras S."/>
        </authorList>
    </citation>
    <scope>NUCLEOTIDE SEQUENCE [LARGE SCALE GENOMIC DNA]</scope>
</reference>
<dbReference type="Proteomes" id="UP001642483">
    <property type="component" value="Unassembled WGS sequence"/>
</dbReference>
<keyword evidence="8" id="KW-0812">Transmembrane</keyword>
<evidence type="ECO:0000313" key="9">
    <source>
        <dbReference type="EMBL" id="CAK8689320.1"/>
    </source>
</evidence>
<accession>A0ABP0GCI1</accession>
<evidence type="ECO:0008006" key="11">
    <source>
        <dbReference type="Google" id="ProtNLM"/>
    </source>
</evidence>
<keyword evidence="7 8" id="KW-0472">Membrane</keyword>
<name>A0ABP0GCI1_CLALP</name>
<evidence type="ECO:0000256" key="3">
    <source>
        <dbReference type="ARBA" id="ARBA00004543"/>
    </source>
</evidence>
<evidence type="ECO:0000256" key="6">
    <source>
        <dbReference type="ARBA" id="ARBA00023034"/>
    </source>
</evidence>
<sequence>MTSPENQSFSDNCLLTELRCAYQSYDDEDDEMSETGEEGEMIHLLRRETERKKEAKSFWTGDNHDTFDVEKQNLVNSKTCRKHGDLSEREKRVLSPKAHPDSTALKLGSLDSAEYPNPFLGDGLEECSPFVTNSKSTSLWSISSNCSSSPSYTLRNNLAKSKRFANMSTAEDRDSVHSLRAEKTQVTEPVISDDELVALERSISNHSGQHEDQENSKSERKTRGLTFSVQAFKSRTERDPELINQDLRVNFGDVIAEPEGYYTPKFSWNLSQEIYAFVKGCFYSIATCLLGIPAAFLWGIWFSFLACFNVWFLVPIRRSHSISMSWFKSVWSILISSICDPFYQSLGMVFNNMNVRTEKHVV</sequence>
<organism evidence="9 10">
    <name type="scientific">Clavelina lepadiformis</name>
    <name type="common">Light-bulb sea squirt</name>
    <name type="synonym">Ascidia lepadiformis</name>
    <dbReference type="NCBI Taxonomy" id="159417"/>
    <lineage>
        <taxon>Eukaryota</taxon>
        <taxon>Metazoa</taxon>
        <taxon>Chordata</taxon>
        <taxon>Tunicata</taxon>
        <taxon>Ascidiacea</taxon>
        <taxon>Aplousobranchia</taxon>
        <taxon>Clavelinidae</taxon>
        <taxon>Clavelina</taxon>
    </lineage>
</organism>
<keyword evidence="10" id="KW-1185">Reference proteome</keyword>
<evidence type="ECO:0000256" key="2">
    <source>
        <dbReference type="ARBA" id="ARBA00004395"/>
    </source>
</evidence>
<protein>
    <recommendedName>
        <fullName evidence="11">Caveolin</fullName>
    </recommendedName>
</protein>